<organism evidence="3 4">
    <name type="scientific">Pseudovibrio ascidiaceicola</name>
    <dbReference type="NCBI Taxonomy" id="285279"/>
    <lineage>
        <taxon>Bacteria</taxon>
        <taxon>Pseudomonadati</taxon>
        <taxon>Pseudomonadota</taxon>
        <taxon>Alphaproteobacteria</taxon>
        <taxon>Hyphomicrobiales</taxon>
        <taxon>Stappiaceae</taxon>
        <taxon>Pseudovibrio</taxon>
    </lineage>
</organism>
<dbReference type="PANTHER" id="PTHR48084:SF4">
    <property type="entry name" value="2-OXOGLUTARATE OXIDOREDUCTASE SUBUNIT KORB"/>
    <property type="match status" value="1"/>
</dbReference>
<name>A0A1I3ZQQ8_9HYPH</name>
<protein>
    <submittedName>
        <fullName evidence="3">2-oxoglutarate ferredoxin oxidoreductase subunit beta</fullName>
    </submittedName>
</protein>
<dbReference type="InterPro" id="IPR051457">
    <property type="entry name" value="2-oxoacid:Fd_oxidoreductase"/>
</dbReference>
<dbReference type="InterPro" id="IPR029061">
    <property type="entry name" value="THDP-binding"/>
</dbReference>
<evidence type="ECO:0000313" key="3">
    <source>
        <dbReference type="EMBL" id="SFK46425.1"/>
    </source>
</evidence>
<dbReference type="Proteomes" id="UP000199598">
    <property type="component" value="Unassembled WGS sequence"/>
</dbReference>
<dbReference type="EMBL" id="FOSK01000005">
    <property type="protein sequence ID" value="SFK46425.1"/>
    <property type="molecule type" value="Genomic_DNA"/>
</dbReference>
<keyword evidence="1" id="KW-0560">Oxidoreductase</keyword>
<evidence type="ECO:0000256" key="1">
    <source>
        <dbReference type="ARBA" id="ARBA00023002"/>
    </source>
</evidence>
<dbReference type="RefSeq" id="WP_093519513.1">
    <property type="nucleotide sequence ID" value="NZ_FOSK01000005.1"/>
</dbReference>
<sequence>MTDLKPKDFASSLDVRWCPGCGDYAVLKSLHKMLADTGAKLEDTLCVSGIGCSSRLPYYMATYGFHTIHGRAPAIASGAKLANPELDVWVFTGDGDGLSIGGNHLLHALRRNLDMQIVLFNNQIYGLTKGQYSPTSQKGMRTPSSPGGTVEMPLNPARFAIGAGSKFIARSIDTQAKVLGPILQAARDFDGTAFVEVLQNCVIFNDGVFDHLKDKKQGPDHTIVVEHGQPMVFGVNKDKGIRVKPGGFVLDIVSLEADGVTEADLLVHDETNHALAVALAELGEKDGEPTVLGILFREQATEFGAASRIGLPEKPLSMNEKLIHLSATLRASETWDVGEDAA</sequence>
<gene>
    <name evidence="3" type="ORF">SAMN04488518_105219</name>
</gene>
<evidence type="ECO:0000259" key="2">
    <source>
        <dbReference type="Pfam" id="PF02775"/>
    </source>
</evidence>
<feature type="domain" description="Thiamine pyrophosphate enzyme TPP-binding" evidence="2">
    <location>
        <begin position="50"/>
        <end position="197"/>
    </location>
</feature>
<dbReference type="PANTHER" id="PTHR48084">
    <property type="entry name" value="2-OXOGLUTARATE OXIDOREDUCTASE SUBUNIT KORB-RELATED"/>
    <property type="match status" value="1"/>
</dbReference>
<accession>A0A1I3ZQQ8</accession>
<evidence type="ECO:0000313" key="4">
    <source>
        <dbReference type="Proteomes" id="UP000199598"/>
    </source>
</evidence>
<proteinExistence type="predicted"/>
<dbReference type="Gene3D" id="3.40.50.970">
    <property type="match status" value="1"/>
</dbReference>
<dbReference type="SUPFAM" id="SSF52518">
    <property type="entry name" value="Thiamin diphosphate-binding fold (THDP-binding)"/>
    <property type="match status" value="1"/>
</dbReference>
<dbReference type="Pfam" id="PF02775">
    <property type="entry name" value="TPP_enzyme_C"/>
    <property type="match status" value="1"/>
</dbReference>
<reference evidence="3 4" key="1">
    <citation type="submission" date="2016-10" db="EMBL/GenBank/DDBJ databases">
        <authorList>
            <person name="Varghese N."/>
            <person name="Submissions S."/>
        </authorList>
    </citation>
    <scope>NUCLEOTIDE SEQUENCE [LARGE SCALE GENOMIC DNA]</scope>
    <source>
        <strain evidence="3 4">DSM 16392</strain>
    </source>
</reference>
<dbReference type="CDD" id="cd03375">
    <property type="entry name" value="TPP_OGFOR"/>
    <property type="match status" value="1"/>
</dbReference>
<comment type="caution">
    <text evidence="3">The sequence shown here is derived from an EMBL/GenBank/DDBJ whole genome shotgun (WGS) entry which is preliminary data.</text>
</comment>
<dbReference type="InterPro" id="IPR011766">
    <property type="entry name" value="TPP_enzyme_TPP-bd"/>
</dbReference>
<keyword evidence="4" id="KW-1185">Reference proteome</keyword>